<comment type="caution">
    <text evidence="9">The sequence shown here is derived from an EMBL/GenBank/DDBJ whole genome shotgun (WGS) entry which is preliminary data.</text>
</comment>
<keyword evidence="10" id="KW-1185">Reference proteome</keyword>
<evidence type="ECO:0000256" key="4">
    <source>
        <dbReference type="ARBA" id="ARBA00022496"/>
    </source>
</evidence>
<evidence type="ECO:0000259" key="8">
    <source>
        <dbReference type="PROSITE" id="PS50983"/>
    </source>
</evidence>
<proteinExistence type="inferred from homology"/>
<dbReference type="Gene3D" id="3.40.50.1980">
    <property type="entry name" value="Nitrogenase molybdenum iron protein domain"/>
    <property type="match status" value="2"/>
</dbReference>
<dbReference type="SUPFAM" id="SSF53807">
    <property type="entry name" value="Helical backbone' metal receptor"/>
    <property type="match status" value="1"/>
</dbReference>
<feature type="region of interest" description="Disordered" evidence="6">
    <location>
        <begin position="220"/>
        <end position="244"/>
    </location>
</feature>
<feature type="domain" description="Fe/B12 periplasmic-binding" evidence="8">
    <location>
        <begin position="51"/>
        <end position="323"/>
    </location>
</feature>
<gene>
    <name evidence="9" type="ORF">EWE74_20680</name>
</gene>
<dbReference type="GO" id="GO:1901678">
    <property type="term" value="P:iron coordination entity transport"/>
    <property type="evidence" value="ECO:0007669"/>
    <property type="project" value="UniProtKB-ARBA"/>
</dbReference>
<accession>A0A4Q6XKY0</accession>
<feature type="chain" id="PRO_5020558919" description="Fe/B12 periplasmic-binding domain-containing protein" evidence="7">
    <location>
        <begin position="29"/>
        <end position="324"/>
    </location>
</feature>
<dbReference type="InterPro" id="IPR002491">
    <property type="entry name" value="ABC_transptr_periplasmic_BD"/>
</dbReference>
<dbReference type="Pfam" id="PF01497">
    <property type="entry name" value="Peripla_BP_2"/>
    <property type="match status" value="1"/>
</dbReference>
<keyword evidence="4" id="KW-0406">Ion transport</keyword>
<reference evidence="9 10" key="1">
    <citation type="submission" date="2019-02" db="EMBL/GenBank/DDBJ databases">
        <authorList>
            <person name="Li Y."/>
        </authorList>
    </citation>
    <scope>NUCLEOTIDE SEQUENCE [LARGE SCALE GENOMIC DNA]</scope>
    <source>
        <strain evidence="9 10">30C10-4-7</strain>
    </source>
</reference>
<dbReference type="RefSeq" id="WP_130143566.1">
    <property type="nucleotide sequence ID" value="NZ_SGIT01000007.1"/>
</dbReference>
<dbReference type="OrthoDB" id="63946at2"/>
<evidence type="ECO:0000313" key="10">
    <source>
        <dbReference type="Proteomes" id="UP000292855"/>
    </source>
</evidence>
<sequence length="324" mass="35679">MNKSNILFKATSLLLVVLALLSVKGIQAQSNNVVTIKQPTGDVQVKKNPKRVVVLDLGSLETCYELGIPVVGVLANVKQFMPEYGDATKYTVAGNVPKANIATVAQLKPDLIITSNRQRAQHDSLAMIAPTLLFGTETENFWSTFEANVRSIASIFEKEKLAGEKLAALRKKKDLVKAKAKADPKKTVVAMHINGRFNPSGPNSRFGFAYDVLDLKPAYTPEPAPERESAPQQGEQTQRQRVQAPSLESINPDYLFVFDRATGIKGEMPVWTDLLNDDVKKTKAYKNNKVFLLPGSIWYLSGSGLLSVNKKITDIGEKLYGIKF</sequence>
<evidence type="ECO:0000256" key="1">
    <source>
        <dbReference type="ARBA" id="ARBA00004196"/>
    </source>
</evidence>
<dbReference type="AlphaFoldDB" id="A0A4Q6XKY0"/>
<keyword evidence="5 7" id="KW-0732">Signal</keyword>
<dbReference type="GO" id="GO:0030288">
    <property type="term" value="C:outer membrane-bounded periplasmic space"/>
    <property type="evidence" value="ECO:0007669"/>
    <property type="project" value="TreeGrafter"/>
</dbReference>
<evidence type="ECO:0000313" key="9">
    <source>
        <dbReference type="EMBL" id="RZF57442.1"/>
    </source>
</evidence>
<dbReference type="InterPro" id="IPR051313">
    <property type="entry name" value="Bact_iron-sidero_bind"/>
</dbReference>
<protein>
    <recommendedName>
        <fullName evidence="8">Fe/B12 periplasmic-binding domain-containing protein</fullName>
    </recommendedName>
</protein>
<dbReference type="PANTHER" id="PTHR30532">
    <property type="entry name" value="IRON III DICITRATE-BINDING PERIPLASMIC PROTEIN"/>
    <property type="match status" value="1"/>
</dbReference>
<keyword evidence="3" id="KW-0813">Transport</keyword>
<comment type="subcellular location">
    <subcellularLocation>
        <location evidence="1">Cell envelope</location>
    </subcellularLocation>
</comment>
<organism evidence="9 10">
    <name type="scientific">Sphingobacterium corticibacterium</name>
    <dbReference type="NCBI Taxonomy" id="2484746"/>
    <lineage>
        <taxon>Bacteria</taxon>
        <taxon>Pseudomonadati</taxon>
        <taxon>Bacteroidota</taxon>
        <taxon>Sphingobacteriia</taxon>
        <taxon>Sphingobacteriales</taxon>
        <taxon>Sphingobacteriaceae</taxon>
        <taxon>Sphingobacterium</taxon>
    </lineage>
</organism>
<keyword evidence="4" id="KW-0410">Iron transport</keyword>
<name>A0A4Q6XKY0_9SPHI</name>
<feature type="compositionally biased region" description="Low complexity" evidence="6">
    <location>
        <begin position="232"/>
        <end position="243"/>
    </location>
</feature>
<evidence type="ECO:0000256" key="3">
    <source>
        <dbReference type="ARBA" id="ARBA00022448"/>
    </source>
</evidence>
<dbReference type="EMBL" id="SGIT01000007">
    <property type="protein sequence ID" value="RZF57442.1"/>
    <property type="molecule type" value="Genomic_DNA"/>
</dbReference>
<feature type="signal peptide" evidence="7">
    <location>
        <begin position="1"/>
        <end position="28"/>
    </location>
</feature>
<keyword evidence="4" id="KW-0408">Iron</keyword>
<evidence type="ECO:0000256" key="7">
    <source>
        <dbReference type="SAM" id="SignalP"/>
    </source>
</evidence>
<dbReference type="Proteomes" id="UP000292855">
    <property type="component" value="Unassembled WGS sequence"/>
</dbReference>
<comment type="similarity">
    <text evidence="2">Belongs to the bacterial solute-binding protein 8 family.</text>
</comment>
<evidence type="ECO:0000256" key="2">
    <source>
        <dbReference type="ARBA" id="ARBA00008814"/>
    </source>
</evidence>
<dbReference type="PROSITE" id="PS50983">
    <property type="entry name" value="FE_B12_PBP"/>
    <property type="match status" value="1"/>
</dbReference>
<evidence type="ECO:0000256" key="5">
    <source>
        <dbReference type="ARBA" id="ARBA00022729"/>
    </source>
</evidence>
<evidence type="ECO:0000256" key="6">
    <source>
        <dbReference type="SAM" id="MobiDB-lite"/>
    </source>
</evidence>
<dbReference type="PANTHER" id="PTHR30532:SF28">
    <property type="entry name" value="PETROBACTIN-BINDING PROTEIN YCLQ"/>
    <property type="match status" value="1"/>
</dbReference>